<sequence>MPLIAISKSNPKTTIFCRSGEKEKALKFNNFRALLHFAI</sequence>
<dbReference type="AlphaFoldDB" id="W6P267"/>
<evidence type="ECO:0000313" key="1">
    <source>
        <dbReference type="EMBL" id="CDM03759.1"/>
    </source>
</evidence>
<organism evidence="1 2">
    <name type="scientific">Bacteroides xylanisolvens SD CC 1b</name>
    <dbReference type="NCBI Taxonomy" id="702447"/>
    <lineage>
        <taxon>Bacteria</taxon>
        <taxon>Pseudomonadati</taxon>
        <taxon>Bacteroidota</taxon>
        <taxon>Bacteroidia</taxon>
        <taxon>Bacteroidales</taxon>
        <taxon>Bacteroidaceae</taxon>
        <taxon>Bacteroides</taxon>
    </lineage>
</organism>
<name>W6P267_9BACE</name>
<proteinExistence type="predicted"/>
<evidence type="ECO:0000313" key="2">
    <source>
        <dbReference type="Proteomes" id="UP000019380"/>
    </source>
</evidence>
<comment type="caution">
    <text evidence="1">The sequence shown here is derived from an EMBL/GenBank/DDBJ whole genome shotgun (WGS) entry which is preliminary data.</text>
</comment>
<protein>
    <submittedName>
        <fullName evidence="1">Uncharacterized protein</fullName>
    </submittedName>
</protein>
<accession>W6P267</accession>
<reference evidence="1 2" key="1">
    <citation type="submission" date="2013-12" db="EMBL/GenBank/DDBJ databases">
        <title>Improved hybrid genome assemblies of Bacteroides xylanisolvens SD CC 1b and Bacteroides xylanisolvens SD CC 2a using Illumina and 454 Sequencing.</title>
        <authorList>
            <person name="Ramaraj T."/>
            <person name="Sundararajan A."/>
            <person name="Mudge J."/>
            <person name="Schilkey F.D."/>
            <person name="Delvecchio V."/>
            <person name="Donlon M."/>
            <person name="Ziemer C."/>
        </authorList>
    </citation>
    <scope>NUCLEOTIDE SEQUENCE [LARGE SCALE GENOMIC DNA]</scope>
</reference>
<dbReference type="EMBL" id="CBXG010000016">
    <property type="protein sequence ID" value="CDM03759.1"/>
    <property type="molecule type" value="Genomic_DNA"/>
</dbReference>
<gene>
    <name evidence="1" type="ORF">BN890_13260</name>
</gene>
<dbReference type="Proteomes" id="UP000019380">
    <property type="component" value="Unassembled WGS sequence"/>
</dbReference>